<name>A0A2U1CRT9_9BURK</name>
<sequence>MLTDFFYHLRAHKLPVSVQEYLTLLETLRSGVMPPTLDDFYHVARMTLVKDETLFDRYDQAFGAFYRQLEAALPADKEIPLDWLLKDFQRHLTPEEKAAIQKHGWDKLMELFKQRLEEQQERHSGGNKWIGTGGTSAFGHGGYHPEGIRVGGPSAGHRTAVKVWEKREFRDYDDQQELGTRNFKMALRRLRRFAREGAELELDLDDTIRSTARNAGFLDLQMVPERHNTVKVLMLLDVGGSMDDHIARIEELFSAARSEFRHLEVYYFHNCPYESLWRNNQRRQAERFDTWDVLRTYNDDWRLIIVGDATMSPYEILHPGGSVEHHNAETGAAWLQRLLENWPRAAWLNPEPEGYWPYRQSIAIIKNIMQDRMYSVTVSGLEQAMRQLSK</sequence>
<evidence type="ECO:0000313" key="2">
    <source>
        <dbReference type="Proteomes" id="UP000246145"/>
    </source>
</evidence>
<dbReference type="PANTHER" id="PTHR39338">
    <property type="entry name" value="BLL5662 PROTEIN-RELATED"/>
    <property type="match status" value="1"/>
</dbReference>
<accession>A0A2U1CRT9</accession>
<dbReference type="Proteomes" id="UP000246145">
    <property type="component" value="Unassembled WGS sequence"/>
</dbReference>
<proteinExistence type="predicted"/>
<dbReference type="EMBL" id="QEKO01000001">
    <property type="protein sequence ID" value="PVY68544.1"/>
    <property type="molecule type" value="Genomic_DNA"/>
</dbReference>
<comment type="caution">
    <text evidence="1">The sequence shown here is derived from an EMBL/GenBank/DDBJ whole genome shotgun (WGS) entry which is preliminary data.</text>
</comment>
<protein>
    <recommendedName>
        <fullName evidence="3">VWA domain containing CoxE-like protein</fullName>
    </recommendedName>
</protein>
<dbReference type="InterPro" id="IPR008912">
    <property type="entry name" value="Uncharacterised_CoxE"/>
</dbReference>
<dbReference type="RefSeq" id="WP_017525927.1">
    <property type="nucleotide sequence ID" value="NZ_JACCEX010000001.1"/>
</dbReference>
<keyword evidence="2" id="KW-1185">Reference proteome</keyword>
<dbReference type="Pfam" id="PF05762">
    <property type="entry name" value="VWA_CoxE"/>
    <property type="match status" value="1"/>
</dbReference>
<reference evidence="1 2" key="1">
    <citation type="submission" date="2018-04" db="EMBL/GenBank/DDBJ databases">
        <title>Genomic Encyclopedia of Type Strains, Phase IV (KMG-IV): sequencing the most valuable type-strain genomes for metagenomic binning, comparative biology and taxonomic classification.</title>
        <authorList>
            <person name="Goeker M."/>
        </authorList>
    </citation>
    <scope>NUCLEOTIDE SEQUENCE [LARGE SCALE GENOMIC DNA]</scope>
    <source>
        <strain evidence="1 2">DSM 10065</strain>
    </source>
</reference>
<evidence type="ECO:0000313" key="1">
    <source>
        <dbReference type="EMBL" id="PVY68544.1"/>
    </source>
</evidence>
<dbReference type="STRING" id="1231391.GCA_000308195_03573"/>
<dbReference type="AlphaFoldDB" id="A0A2U1CRT9"/>
<dbReference type="PANTHER" id="PTHR39338:SF7">
    <property type="entry name" value="BLL6692 PROTEIN"/>
    <property type="match status" value="1"/>
</dbReference>
<organism evidence="1 2">
    <name type="scientific">Pusillimonas noertemannii</name>
    <dbReference type="NCBI Taxonomy" id="305977"/>
    <lineage>
        <taxon>Bacteria</taxon>
        <taxon>Pseudomonadati</taxon>
        <taxon>Pseudomonadota</taxon>
        <taxon>Betaproteobacteria</taxon>
        <taxon>Burkholderiales</taxon>
        <taxon>Alcaligenaceae</taxon>
        <taxon>Pusillimonas</taxon>
    </lineage>
</organism>
<dbReference type="OrthoDB" id="9764216at2"/>
<evidence type="ECO:0008006" key="3">
    <source>
        <dbReference type="Google" id="ProtNLM"/>
    </source>
</evidence>
<gene>
    <name evidence="1" type="ORF">C7440_0950</name>
</gene>